<dbReference type="Pfam" id="PF25183">
    <property type="entry name" value="OMP_b-brl_4"/>
    <property type="match status" value="1"/>
</dbReference>
<dbReference type="EMBL" id="BSDE01000001">
    <property type="protein sequence ID" value="GLH71683.1"/>
    <property type="molecule type" value="Genomic_DNA"/>
</dbReference>
<dbReference type="Gene3D" id="2.170.130.10">
    <property type="entry name" value="TonB-dependent receptor, plug domain"/>
    <property type="match status" value="1"/>
</dbReference>
<dbReference type="PROSITE" id="PS01156">
    <property type="entry name" value="TONB_DEPENDENT_REC_2"/>
    <property type="match status" value="1"/>
</dbReference>
<dbReference type="Gene3D" id="2.60.40.1120">
    <property type="entry name" value="Carboxypeptidase-like, regulatory domain"/>
    <property type="match status" value="1"/>
</dbReference>
<keyword evidence="11" id="KW-0998">Cell outer membrane</keyword>
<dbReference type="SUPFAM" id="SSF56935">
    <property type="entry name" value="Porins"/>
    <property type="match status" value="1"/>
</dbReference>
<dbReference type="InterPro" id="IPR039426">
    <property type="entry name" value="TonB-dep_rcpt-like"/>
</dbReference>
<evidence type="ECO:0000256" key="11">
    <source>
        <dbReference type="ARBA" id="ARBA00023237"/>
    </source>
</evidence>
<keyword evidence="5" id="KW-0812">Transmembrane</keyword>
<dbReference type="InterPro" id="IPR010917">
    <property type="entry name" value="TonB_rcpt_CS"/>
</dbReference>
<sequence>MRSTTRFTSIVLGLAAGSVLMAQTAAGSLTGSVKSKAGAPLPGARVIISSKALFTPRTVTTDEKGEWRAFLLPIGEYDVVANVDGYISSSAKGIRIGIAGNQRQDLSLTPIKEQGAVVEVLGSASSADKSDTKSAVNYSAENLQTLATVGGDRGFLGALSVAPGVVSETPNGNTATIRGGTINATNFTVNGADVKNQLSGQVENAWYVQDNIEDVQVVLSPLNARYGRAAGGSVNVVTKTGGNDFSGSLRSSFNRQSWNANSALFPVTATDSLQRSWDLVVSGPIVKDKLWFNVASILNPKSANGQSFNWGGIGWRDPRAVYPTRNANIDAVTATDLTTGVPLAGSKVPGGYVFGFPQAGAQFTQNTTSNYVEAKITGAISPDHILEYAFMRSSKTTTNADPNNDLWHSVRVQSLGDLKDDRKIDGLTYRGTLTSSLFLEARFTANEDKITKPQGDTKYAGGLAAVFQHGLGITSGVPYTTAAQDAAGANAYGYQPFGPWVSPKPSKQKSTSYNIDLKWIKEFGIGSHEIDFGFDGYTTKYDNNADFNTTDLGSLNRQYVIGGYYQKATDPTDLLFPVIAYTGPTALNRQPETAWNKWTMGLAPTMIQYTGPAGGTIDTTMQALYANDQWTINSHWNIMMGLRFESQKIDDSNGSELIKSNTVSPRLQVRYDIKGDSRNLITFTAARFQGDLPQSFIAAFATHPQNSGIYKGFSSINGTPLPTPGDPADGGNYGVRFVDWATLMNPANYGVLINQFDNSKTNVVDSGLKPPSMDEFTLGFSKSYLDGSSVSITYVNRSWSNLWAIGYDYAPNQVVTITPDASYGIQKHFFNSSDLKRKYNGLELAWDIKTKSIWSFNGSWSYSRLTGNDEQGDDPTGNSTIMQTNPTPLFYNSQFLNSKGVPTSVYAPDGRLLNDLTNRIRVGATATIPFGKGGQVTLNWMAHYVTGQPYGAVNFGNSSGIDLSGWGLSDIHAGANNTTVSGSRTILGYVGGRRPFEQNGLAGVDFRAAFKLPLHVWKLQLFGDVTISNFFNHIDKGYNTSFNTVYSATNPSAAPTINLPANFGAPGANGDYRQFTAPRTVLASLGARF</sequence>
<name>A0ABQ5QBC0_9BACT</name>
<keyword evidence="6 12" id="KW-0732">Signal</keyword>
<keyword evidence="2" id="KW-0813">Transport</keyword>
<feature type="domain" description="TonB-dependent receptor plug" evidence="13">
    <location>
        <begin position="152"/>
        <end position="232"/>
    </location>
</feature>
<evidence type="ECO:0008006" key="17">
    <source>
        <dbReference type="Google" id="ProtNLM"/>
    </source>
</evidence>
<evidence type="ECO:0000259" key="13">
    <source>
        <dbReference type="Pfam" id="PF07715"/>
    </source>
</evidence>
<dbReference type="PANTHER" id="PTHR32552">
    <property type="entry name" value="FERRICHROME IRON RECEPTOR-RELATED"/>
    <property type="match status" value="1"/>
</dbReference>
<evidence type="ECO:0000313" key="16">
    <source>
        <dbReference type="Proteomes" id="UP001165069"/>
    </source>
</evidence>
<dbReference type="Pfam" id="PF13620">
    <property type="entry name" value="CarboxypepD_reg"/>
    <property type="match status" value="1"/>
</dbReference>
<evidence type="ECO:0000256" key="2">
    <source>
        <dbReference type="ARBA" id="ARBA00022448"/>
    </source>
</evidence>
<evidence type="ECO:0000256" key="8">
    <source>
        <dbReference type="ARBA" id="ARBA00023065"/>
    </source>
</evidence>
<dbReference type="RefSeq" id="WP_285569074.1">
    <property type="nucleotide sequence ID" value="NZ_BSDE01000001.1"/>
</dbReference>
<evidence type="ECO:0000256" key="12">
    <source>
        <dbReference type="SAM" id="SignalP"/>
    </source>
</evidence>
<comment type="caution">
    <text evidence="15">The sequence shown here is derived from an EMBL/GenBank/DDBJ whole genome shotgun (WGS) entry which is preliminary data.</text>
</comment>
<feature type="domain" description="TonB-dependent transporter Oar-like beta-barrel" evidence="14">
    <location>
        <begin position="237"/>
        <end position="648"/>
    </location>
</feature>
<evidence type="ECO:0000256" key="5">
    <source>
        <dbReference type="ARBA" id="ARBA00022692"/>
    </source>
</evidence>
<keyword evidence="8" id="KW-0406">Ion transport</keyword>
<dbReference type="Pfam" id="PF07715">
    <property type="entry name" value="Plug"/>
    <property type="match status" value="1"/>
</dbReference>
<keyword evidence="7" id="KW-0408">Iron</keyword>
<accession>A0ABQ5QBC0</accession>
<feature type="signal peptide" evidence="12">
    <location>
        <begin position="1"/>
        <end position="22"/>
    </location>
</feature>
<evidence type="ECO:0000313" key="15">
    <source>
        <dbReference type="EMBL" id="GLH71683.1"/>
    </source>
</evidence>
<evidence type="ECO:0000256" key="6">
    <source>
        <dbReference type="ARBA" id="ARBA00022729"/>
    </source>
</evidence>
<dbReference type="PANTHER" id="PTHR32552:SF68">
    <property type="entry name" value="FERRICHROME OUTER MEMBRANE TRANSPORTER_PHAGE RECEPTOR"/>
    <property type="match status" value="1"/>
</dbReference>
<evidence type="ECO:0000256" key="7">
    <source>
        <dbReference type="ARBA" id="ARBA00023004"/>
    </source>
</evidence>
<protein>
    <recommendedName>
        <fullName evidence="17">TonB-dependent receptor</fullName>
    </recommendedName>
</protein>
<dbReference type="Proteomes" id="UP001165069">
    <property type="component" value="Unassembled WGS sequence"/>
</dbReference>
<evidence type="ECO:0000256" key="1">
    <source>
        <dbReference type="ARBA" id="ARBA00004571"/>
    </source>
</evidence>
<keyword evidence="10" id="KW-0472">Membrane</keyword>
<keyword evidence="9" id="KW-0798">TonB box</keyword>
<evidence type="ECO:0000256" key="9">
    <source>
        <dbReference type="ARBA" id="ARBA00023077"/>
    </source>
</evidence>
<organism evidence="15 16">
    <name type="scientific">Geothrix limicola</name>
    <dbReference type="NCBI Taxonomy" id="2927978"/>
    <lineage>
        <taxon>Bacteria</taxon>
        <taxon>Pseudomonadati</taxon>
        <taxon>Acidobacteriota</taxon>
        <taxon>Holophagae</taxon>
        <taxon>Holophagales</taxon>
        <taxon>Holophagaceae</taxon>
        <taxon>Geothrix</taxon>
    </lineage>
</organism>
<dbReference type="Gene3D" id="2.40.170.20">
    <property type="entry name" value="TonB-dependent receptor, beta-barrel domain"/>
    <property type="match status" value="1"/>
</dbReference>
<evidence type="ECO:0000256" key="4">
    <source>
        <dbReference type="ARBA" id="ARBA00022496"/>
    </source>
</evidence>
<dbReference type="InterPro" id="IPR036942">
    <property type="entry name" value="Beta-barrel_TonB_sf"/>
</dbReference>
<comment type="subcellular location">
    <subcellularLocation>
        <location evidence="1">Cell outer membrane</location>
        <topology evidence="1">Multi-pass membrane protein</topology>
    </subcellularLocation>
</comment>
<feature type="chain" id="PRO_5046063436" description="TonB-dependent receptor" evidence="12">
    <location>
        <begin position="23"/>
        <end position="1089"/>
    </location>
</feature>
<evidence type="ECO:0000259" key="14">
    <source>
        <dbReference type="Pfam" id="PF25183"/>
    </source>
</evidence>
<keyword evidence="4" id="KW-0410">Iron transport</keyword>
<keyword evidence="3" id="KW-1134">Transmembrane beta strand</keyword>
<proteinExistence type="predicted"/>
<dbReference type="SUPFAM" id="SSF49452">
    <property type="entry name" value="Starch-binding domain-like"/>
    <property type="match status" value="1"/>
</dbReference>
<keyword evidence="16" id="KW-1185">Reference proteome</keyword>
<evidence type="ECO:0000256" key="3">
    <source>
        <dbReference type="ARBA" id="ARBA00022452"/>
    </source>
</evidence>
<gene>
    <name evidence="15" type="ORF">GETHLI_01850</name>
</gene>
<dbReference type="InterPro" id="IPR013784">
    <property type="entry name" value="Carb-bd-like_fold"/>
</dbReference>
<dbReference type="InterPro" id="IPR037066">
    <property type="entry name" value="Plug_dom_sf"/>
</dbReference>
<dbReference type="InterPro" id="IPR012910">
    <property type="entry name" value="Plug_dom"/>
</dbReference>
<reference evidence="15 16" key="1">
    <citation type="journal article" date="2023" name="Antonie Van Leeuwenhoek">
        <title>Mesoterricola silvestris gen. nov., sp. nov., Mesoterricola sediminis sp. nov., Geothrix oryzae sp. nov., Geothrix edaphica sp. nov., Geothrix rubra sp. nov., and Geothrix limicola sp. nov., six novel members of Acidobacteriota isolated from soils.</title>
        <authorList>
            <person name="Itoh H."/>
            <person name="Sugisawa Y."/>
            <person name="Mise K."/>
            <person name="Xu Z."/>
            <person name="Kuniyasu M."/>
            <person name="Ushijima N."/>
            <person name="Kawano K."/>
            <person name="Kobayashi E."/>
            <person name="Shiratori Y."/>
            <person name="Masuda Y."/>
            <person name="Senoo K."/>
        </authorList>
    </citation>
    <scope>NUCLEOTIDE SEQUENCE [LARGE SCALE GENOMIC DNA]</scope>
    <source>
        <strain evidence="15 16">Red804</strain>
    </source>
</reference>
<evidence type="ECO:0000256" key="10">
    <source>
        <dbReference type="ARBA" id="ARBA00023136"/>
    </source>
</evidence>
<dbReference type="InterPro" id="IPR057601">
    <property type="entry name" value="Oar-like_b-barrel"/>
</dbReference>